<accession>A0AAD3XDE1</accession>
<dbReference type="InterPro" id="IPR036317">
    <property type="entry name" value="Cullin_homology_sf"/>
</dbReference>
<name>A0AAD3XDE1_NEPGR</name>
<comment type="similarity">
    <text evidence="1 2 3">Belongs to the cullin family.</text>
</comment>
<dbReference type="Pfam" id="PF00888">
    <property type="entry name" value="Cullin"/>
    <property type="match status" value="2"/>
</dbReference>
<evidence type="ECO:0000256" key="3">
    <source>
        <dbReference type="RuleBase" id="RU003829"/>
    </source>
</evidence>
<evidence type="ECO:0000256" key="2">
    <source>
        <dbReference type="PROSITE-ProRule" id="PRU00330"/>
    </source>
</evidence>
<dbReference type="SUPFAM" id="SSF75632">
    <property type="entry name" value="Cullin homology domain"/>
    <property type="match status" value="1"/>
</dbReference>
<dbReference type="EMBL" id="BSYO01000003">
    <property type="protein sequence ID" value="GMH01483.1"/>
    <property type="molecule type" value="Genomic_DNA"/>
</dbReference>
<proteinExistence type="inferred from homology"/>
<dbReference type="AlphaFoldDB" id="A0AAD3XDE1"/>
<evidence type="ECO:0000313" key="6">
    <source>
        <dbReference type="Proteomes" id="UP001279734"/>
    </source>
</evidence>
<dbReference type="GO" id="GO:0031625">
    <property type="term" value="F:ubiquitin protein ligase binding"/>
    <property type="evidence" value="ECO:0007669"/>
    <property type="project" value="InterPro"/>
</dbReference>
<dbReference type="FunFam" id="1.20.1310.10:FF:000001">
    <property type="entry name" value="Cullin 3"/>
    <property type="match status" value="1"/>
</dbReference>
<feature type="domain" description="Cullin family profile" evidence="4">
    <location>
        <begin position="171"/>
        <end position="230"/>
    </location>
</feature>
<evidence type="ECO:0000256" key="1">
    <source>
        <dbReference type="ARBA" id="ARBA00006019"/>
    </source>
</evidence>
<reference evidence="5" key="1">
    <citation type="submission" date="2023-05" db="EMBL/GenBank/DDBJ databases">
        <title>Nepenthes gracilis genome sequencing.</title>
        <authorList>
            <person name="Fukushima K."/>
        </authorList>
    </citation>
    <scope>NUCLEOTIDE SEQUENCE</scope>
    <source>
        <strain evidence="5">SING2019-196</strain>
    </source>
</reference>
<dbReference type="InterPro" id="IPR016158">
    <property type="entry name" value="Cullin_homology"/>
</dbReference>
<dbReference type="PANTHER" id="PTHR11932">
    <property type="entry name" value="CULLIN"/>
    <property type="match status" value="1"/>
</dbReference>
<dbReference type="SUPFAM" id="SSF74788">
    <property type="entry name" value="Cullin repeat-like"/>
    <property type="match status" value="1"/>
</dbReference>
<sequence>MLMICGIALCLDRAYVKQTPNVRLLLDMDLQLFRKHLSSCPEVEHEIVMGLLRLIERERLGEAFDRTFLNHLLKMFTAQGIYQEIFEKPLLACTEEFYAAKGVKYLQESDIPDYLKHVEMQLHEEHESCVLYLDVSTRKPLISTAEKQLLERHITAILDKVSCHFKMPSRLLLLVEGKDVFEAFYKTDLAKRILLGKSASTDAEKSMISKLKLLIKPADLRKGLRALLTDYLERDENNCDSSKWSSVEGKEEKSIGRKTHTNLMTGEKAETYYSNRKRMPKRKSPSYRPQEILSIPLQRNQWENFSCQFAACHFAASLLGNNGNSQSSRTYCPTGQTKSPHAF</sequence>
<dbReference type="InterPro" id="IPR045093">
    <property type="entry name" value="Cullin"/>
</dbReference>
<dbReference type="GO" id="GO:0006511">
    <property type="term" value="P:ubiquitin-dependent protein catabolic process"/>
    <property type="evidence" value="ECO:0007669"/>
    <property type="project" value="InterPro"/>
</dbReference>
<evidence type="ECO:0000259" key="4">
    <source>
        <dbReference type="PROSITE" id="PS50069"/>
    </source>
</evidence>
<protein>
    <recommendedName>
        <fullName evidence="4">Cullin family profile domain-containing protein</fullName>
    </recommendedName>
</protein>
<evidence type="ECO:0000313" key="5">
    <source>
        <dbReference type="EMBL" id="GMH01483.1"/>
    </source>
</evidence>
<dbReference type="Gene3D" id="1.20.1310.10">
    <property type="entry name" value="Cullin Repeats"/>
    <property type="match status" value="1"/>
</dbReference>
<dbReference type="InterPro" id="IPR001373">
    <property type="entry name" value="Cullin_N"/>
</dbReference>
<keyword evidence="6" id="KW-1185">Reference proteome</keyword>
<dbReference type="SMART" id="SM00182">
    <property type="entry name" value="CULLIN"/>
    <property type="match status" value="1"/>
</dbReference>
<comment type="caution">
    <text evidence="5">The sequence shown here is derived from an EMBL/GenBank/DDBJ whole genome shotgun (WGS) entry which is preliminary data.</text>
</comment>
<dbReference type="InterPro" id="IPR016159">
    <property type="entry name" value="Cullin_repeat-like_dom_sf"/>
</dbReference>
<gene>
    <name evidence="5" type="ORF">Nepgr_003322</name>
</gene>
<dbReference type="PROSITE" id="PS50069">
    <property type="entry name" value="CULLIN_2"/>
    <property type="match status" value="1"/>
</dbReference>
<dbReference type="Proteomes" id="UP001279734">
    <property type="component" value="Unassembled WGS sequence"/>
</dbReference>
<organism evidence="5 6">
    <name type="scientific">Nepenthes gracilis</name>
    <name type="common">Slender pitcher plant</name>
    <dbReference type="NCBI Taxonomy" id="150966"/>
    <lineage>
        <taxon>Eukaryota</taxon>
        <taxon>Viridiplantae</taxon>
        <taxon>Streptophyta</taxon>
        <taxon>Embryophyta</taxon>
        <taxon>Tracheophyta</taxon>
        <taxon>Spermatophyta</taxon>
        <taxon>Magnoliopsida</taxon>
        <taxon>eudicotyledons</taxon>
        <taxon>Gunneridae</taxon>
        <taxon>Pentapetalae</taxon>
        <taxon>Caryophyllales</taxon>
        <taxon>Nepenthaceae</taxon>
        <taxon>Nepenthes</taxon>
    </lineage>
</organism>